<proteinExistence type="predicted"/>
<gene>
    <name evidence="1" type="ORF">SAMN04488498_10229</name>
</gene>
<dbReference type="EMBL" id="FOSL01000002">
    <property type="protein sequence ID" value="SFK03560.1"/>
    <property type="molecule type" value="Genomic_DNA"/>
</dbReference>
<name>A0A1I3W820_9HYPH</name>
<dbReference type="AlphaFoldDB" id="A0A1I3W820"/>
<evidence type="ECO:0000313" key="1">
    <source>
        <dbReference type="EMBL" id="SFK03560.1"/>
    </source>
</evidence>
<reference evidence="1 2" key="1">
    <citation type="submission" date="2016-10" db="EMBL/GenBank/DDBJ databases">
        <authorList>
            <person name="Varghese N."/>
            <person name="Submissions S."/>
        </authorList>
    </citation>
    <scope>NUCLEOTIDE SEQUENCE [LARGE SCALE GENOMIC DNA]</scope>
    <source>
        <strain evidence="1 2">DSM 21822</strain>
    </source>
</reference>
<accession>A0A1I3W820</accession>
<sequence length="76" mass="8408">MRCEFGMIRDFRPVAHEVEAPPLRRAMRDTSPPAWGRGKAETLATFLSPVDRGRGAEQSEAEWGSILPSQGAFHAL</sequence>
<protein>
    <submittedName>
        <fullName evidence="1">Uncharacterized protein</fullName>
    </submittedName>
</protein>
<evidence type="ECO:0000313" key="2">
    <source>
        <dbReference type="Proteomes" id="UP000323300"/>
    </source>
</evidence>
<dbReference type="Proteomes" id="UP000323300">
    <property type="component" value="Unassembled WGS sequence"/>
</dbReference>
<organism evidence="1 2">
    <name type="scientific">Neomesorhizobium albiziae</name>
    <dbReference type="NCBI Taxonomy" id="335020"/>
    <lineage>
        <taxon>Bacteria</taxon>
        <taxon>Pseudomonadati</taxon>
        <taxon>Pseudomonadota</taxon>
        <taxon>Alphaproteobacteria</taxon>
        <taxon>Hyphomicrobiales</taxon>
        <taxon>Phyllobacteriaceae</taxon>
        <taxon>Neomesorhizobium</taxon>
    </lineage>
</organism>
<keyword evidence="2" id="KW-1185">Reference proteome</keyword>